<dbReference type="Proteomes" id="UP000015102">
    <property type="component" value="Unassembled WGS sequence"/>
</dbReference>
<dbReference type="PANTHER" id="PTHR11851:SF226">
    <property type="entry name" value="CYTOCHROME B-C1 COMPLEX SUBUNIT 2, MITOCHONDRIAL"/>
    <property type="match status" value="1"/>
</dbReference>
<reference evidence="6" key="2">
    <citation type="submission" date="2015-06" db="UniProtKB">
        <authorList>
            <consortium name="EnsemblMetazoa"/>
        </authorList>
    </citation>
    <scope>IDENTIFICATION</scope>
</reference>
<name>T1GNW2_MEGSC</name>
<dbReference type="EnsemblMetazoa" id="MESCA005273-RA">
    <property type="protein sequence ID" value="MESCA005273-PA"/>
    <property type="gene ID" value="MESCA005273"/>
</dbReference>
<dbReference type="GO" id="GO:0046872">
    <property type="term" value="F:metal ion binding"/>
    <property type="evidence" value="ECO:0007669"/>
    <property type="project" value="InterPro"/>
</dbReference>
<keyword evidence="3" id="KW-0496">Mitochondrion</keyword>
<dbReference type="Gene3D" id="3.30.830.10">
    <property type="entry name" value="Metalloenzyme, LuxS/M16 peptidase-like"/>
    <property type="match status" value="2"/>
</dbReference>
<feature type="domain" description="Peptidase M16 N-terminal" evidence="4">
    <location>
        <begin position="44"/>
        <end position="150"/>
    </location>
</feature>
<dbReference type="Pfam" id="PF05193">
    <property type="entry name" value="Peptidase_M16_C"/>
    <property type="match status" value="1"/>
</dbReference>
<organism evidence="6 7">
    <name type="scientific">Megaselia scalaris</name>
    <name type="common">Humpbacked fly</name>
    <name type="synonym">Phora scalaris</name>
    <dbReference type="NCBI Taxonomy" id="36166"/>
    <lineage>
        <taxon>Eukaryota</taxon>
        <taxon>Metazoa</taxon>
        <taxon>Ecdysozoa</taxon>
        <taxon>Arthropoda</taxon>
        <taxon>Hexapoda</taxon>
        <taxon>Insecta</taxon>
        <taxon>Pterygota</taxon>
        <taxon>Neoptera</taxon>
        <taxon>Endopterygota</taxon>
        <taxon>Diptera</taxon>
        <taxon>Brachycera</taxon>
        <taxon>Muscomorpha</taxon>
        <taxon>Platypezoidea</taxon>
        <taxon>Phoridae</taxon>
        <taxon>Megaseliini</taxon>
        <taxon>Megaselia</taxon>
    </lineage>
</organism>
<dbReference type="OMA" id="APKFALY"/>
<keyword evidence="7" id="KW-1185">Reference proteome</keyword>
<evidence type="ECO:0000259" key="4">
    <source>
        <dbReference type="Pfam" id="PF00675"/>
    </source>
</evidence>
<feature type="domain" description="Peptidase M16 C-terminal" evidence="5">
    <location>
        <begin position="189"/>
        <end position="363"/>
    </location>
</feature>
<comment type="subcellular location">
    <subcellularLocation>
        <location evidence="1">Mitochondrion</location>
    </subcellularLocation>
</comment>
<dbReference type="InterPro" id="IPR011765">
    <property type="entry name" value="Pept_M16_N"/>
</dbReference>
<dbReference type="InterPro" id="IPR050361">
    <property type="entry name" value="MPP/UQCRC_Complex"/>
</dbReference>
<dbReference type="InterPro" id="IPR007863">
    <property type="entry name" value="Peptidase_M16_C"/>
</dbReference>
<dbReference type="HOGENOM" id="CLU_009902_0_0_1"/>
<evidence type="ECO:0000256" key="1">
    <source>
        <dbReference type="ARBA" id="ARBA00004173"/>
    </source>
</evidence>
<evidence type="ECO:0000256" key="3">
    <source>
        <dbReference type="ARBA" id="ARBA00023128"/>
    </source>
</evidence>
<dbReference type="InterPro" id="IPR011249">
    <property type="entry name" value="Metalloenz_LuxS/M16"/>
</dbReference>
<dbReference type="FunFam" id="3.30.830.10:FF:000021">
    <property type="entry name" value="Cytochrome b-c1 complex subunit 2"/>
    <property type="match status" value="1"/>
</dbReference>
<evidence type="ECO:0008006" key="8">
    <source>
        <dbReference type="Google" id="ProtNLM"/>
    </source>
</evidence>
<dbReference type="SUPFAM" id="SSF63411">
    <property type="entry name" value="LuxS/MPP-like metallohydrolase"/>
    <property type="match status" value="2"/>
</dbReference>
<reference evidence="7" key="1">
    <citation type="submission" date="2013-02" db="EMBL/GenBank/DDBJ databases">
        <authorList>
            <person name="Hughes D."/>
        </authorList>
    </citation>
    <scope>NUCLEOTIDE SEQUENCE</scope>
    <source>
        <strain>Durham</strain>
        <strain evidence="7">NC isolate 2 -- Noor lab</strain>
    </source>
</reference>
<keyword evidence="2" id="KW-0809">Transit peptide</keyword>
<dbReference type="EMBL" id="CAQQ02072284">
    <property type="status" value="NOT_ANNOTATED_CDS"/>
    <property type="molecule type" value="Genomic_DNA"/>
</dbReference>
<dbReference type="FunFam" id="3.30.830.10:FF:000039">
    <property type="entry name" value="Ubiquinol-cytochrome c reductase core subunit 2"/>
    <property type="match status" value="1"/>
</dbReference>
<dbReference type="GO" id="GO:0005739">
    <property type="term" value="C:mitochondrion"/>
    <property type="evidence" value="ECO:0007669"/>
    <property type="project" value="UniProtKB-SubCell"/>
</dbReference>
<evidence type="ECO:0000256" key="2">
    <source>
        <dbReference type="ARBA" id="ARBA00022946"/>
    </source>
</evidence>
<evidence type="ECO:0000313" key="6">
    <source>
        <dbReference type="EnsemblMetazoa" id="MESCA005273-PA"/>
    </source>
</evidence>
<sequence>MACNASKTPFIRAIAKRGYAAQACPSPAGKTEIKSATLPNKLVVATASSQIPVTRVSVVFRAGSRNEEYETLGASHYLKAAAGLTTNNATTFGITRNIQQIGGNLTATNDRELVTVTVESTADKLDTALKFLDAAVTSPAFKPWELEDSIPRIRSLKKDGSAIDRAINLSRLRDTLGNSVYCPKHQIGKISSESLLHYFSQNCTTNRAAVVGVGIDQNVLQGFAQNLDLESGAGKMCPAKYHGGDSRKDKSGNLTHIALVGEGGSVASLKEALAFAILGQALGGGASTKRGNVNGPLGKAIAAAVGNTSASYSSYNVSYSDSGLCGAIMTVESGVAGKAIESAAKVLKSGSVSEQDFNRGKALLKAIILGNADCPSATLESLARQAAIIGDITSTSDIVSLIDSISKSDVDSAASKVARSKLSLGAVGNLRCVPYASDLA</sequence>
<dbReference type="STRING" id="36166.T1GNW2"/>
<proteinExistence type="predicted"/>
<dbReference type="AlphaFoldDB" id="T1GNW2"/>
<evidence type="ECO:0000313" key="7">
    <source>
        <dbReference type="Proteomes" id="UP000015102"/>
    </source>
</evidence>
<dbReference type="PANTHER" id="PTHR11851">
    <property type="entry name" value="METALLOPROTEASE"/>
    <property type="match status" value="1"/>
</dbReference>
<evidence type="ECO:0000259" key="5">
    <source>
        <dbReference type="Pfam" id="PF05193"/>
    </source>
</evidence>
<dbReference type="Pfam" id="PF00675">
    <property type="entry name" value="Peptidase_M16"/>
    <property type="match status" value="1"/>
</dbReference>
<dbReference type="GO" id="GO:0016020">
    <property type="term" value="C:membrane"/>
    <property type="evidence" value="ECO:0007669"/>
    <property type="project" value="UniProtKB-ARBA"/>
</dbReference>
<protein>
    <recommendedName>
        <fullName evidence="8">Peptidase M16 N-terminal domain-containing protein</fullName>
    </recommendedName>
</protein>
<accession>T1GNW2</accession>